<protein>
    <submittedName>
        <fullName evidence="1">Unannotated protein</fullName>
    </submittedName>
</protein>
<evidence type="ECO:0000313" key="2">
    <source>
        <dbReference type="EMBL" id="CAB4930995.1"/>
    </source>
</evidence>
<name>A0A6J5YBD0_9ZZZZ</name>
<proteinExistence type="predicted"/>
<dbReference type="AlphaFoldDB" id="A0A6J5YBD0"/>
<dbReference type="EMBL" id="CAFBNC010000023">
    <property type="protein sequence ID" value="CAB4930995.1"/>
    <property type="molecule type" value="Genomic_DNA"/>
</dbReference>
<reference evidence="1" key="1">
    <citation type="submission" date="2020-05" db="EMBL/GenBank/DDBJ databases">
        <authorList>
            <person name="Chiriac C."/>
            <person name="Salcher M."/>
            <person name="Ghai R."/>
            <person name="Kavagutti S V."/>
        </authorList>
    </citation>
    <scope>NUCLEOTIDE SEQUENCE</scope>
</reference>
<evidence type="ECO:0000313" key="1">
    <source>
        <dbReference type="EMBL" id="CAB4323193.1"/>
    </source>
</evidence>
<dbReference type="EMBL" id="CAEMXZ010000031">
    <property type="protein sequence ID" value="CAB4323193.1"/>
    <property type="molecule type" value="Genomic_DNA"/>
</dbReference>
<gene>
    <name evidence="1" type="ORF">UFOPK1392_00943</name>
    <name evidence="2" type="ORF">UFOPK3733_00668</name>
</gene>
<organism evidence="1">
    <name type="scientific">freshwater metagenome</name>
    <dbReference type="NCBI Taxonomy" id="449393"/>
    <lineage>
        <taxon>unclassified sequences</taxon>
        <taxon>metagenomes</taxon>
        <taxon>ecological metagenomes</taxon>
    </lineage>
</organism>
<accession>A0A6J5YBD0</accession>
<sequence>MRGAPRTTVHISVPKLRDTWVVFPVTGTEKPLSAAARRACEEFWQSLDLHGAVMVIDLLSPLGEKAAVRLTPIVCEDRQLTLNIAHRIRDGFLHTRFPLLQKLDGEPHHWATDDPRLVELVNTTRKETPL</sequence>